<dbReference type="EMBL" id="JAGGLP010000004">
    <property type="protein sequence ID" value="MBP2049647.1"/>
    <property type="molecule type" value="Genomic_DNA"/>
</dbReference>
<dbReference type="InterPro" id="IPR000253">
    <property type="entry name" value="FHA_dom"/>
</dbReference>
<reference evidence="4 6" key="1">
    <citation type="submission" date="2016-06" db="EMBL/GenBank/DDBJ databases">
        <title>Complete genome sequence of Streptomyces griseochromogenes ATCC 14511, the Blasticidin S producer.</title>
        <authorList>
            <person name="Wu L."/>
        </authorList>
    </citation>
    <scope>NUCLEOTIDE SEQUENCE [LARGE SCALE GENOMIC DNA]</scope>
    <source>
        <strain evidence="4 6">ATCC 14511</strain>
    </source>
</reference>
<dbReference type="STRING" id="68214.AVL59_04120"/>
<evidence type="ECO:0000313" key="4">
    <source>
        <dbReference type="EMBL" id="ANP48866.1"/>
    </source>
</evidence>
<dbReference type="EMBL" id="CP016279">
    <property type="protein sequence ID" value="ANP48866.1"/>
    <property type="molecule type" value="Genomic_DNA"/>
</dbReference>
<feature type="region of interest" description="Disordered" evidence="2">
    <location>
        <begin position="351"/>
        <end position="404"/>
    </location>
</feature>
<name>A0A1B1AQP8_9ACTN</name>
<feature type="domain" description="FHA" evidence="3">
    <location>
        <begin position="260"/>
        <end position="314"/>
    </location>
</feature>
<evidence type="ECO:0000313" key="6">
    <source>
        <dbReference type="Proteomes" id="UP000092659"/>
    </source>
</evidence>
<evidence type="ECO:0000259" key="3">
    <source>
        <dbReference type="PROSITE" id="PS50006"/>
    </source>
</evidence>
<dbReference type="KEGG" id="sgs:AVL59_04120"/>
<dbReference type="AlphaFoldDB" id="A0A1B1AQP8"/>
<evidence type="ECO:0000256" key="2">
    <source>
        <dbReference type="SAM" id="MobiDB-lite"/>
    </source>
</evidence>
<reference evidence="5 7" key="2">
    <citation type="submission" date="2021-03" db="EMBL/GenBank/DDBJ databases">
        <title>Genomic Encyclopedia of Type Strains, Phase IV (KMG-IV): sequencing the most valuable type-strain genomes for metagenomic binning, comparative biology and taxonomic classification.</title>
        <authorList>
            <person name="Goeker M."/>
        </authorList>
    </citation>
    <scope>NUCLEOTIDE SEQUENCE [LARGE SCALE GENOMIC DNA]</scope>
    <source>
        <strain evidence="5 7">DSM 40499</strain>
    </source>
</reference>
<sequence>MRTHPRLTSDASLADFVVDVANVVRERTLGGDRGADLGRFLALLDGLVAFTGDATTQVYAVCDRSLLSDGRLTREERQTLAEWHRAGLLSVWDVADHRIIEAAEATRAQVVTYDGFVDFHRRHPWLYGNRDRFVEPYPGPGGAVSVRRRIMPEPDDWQMSRKEEESALLAAGMYDRRDGTGPRTALLLRRWRCPEPDCAAFGPAARGALPRRQGRTGRVVCPEHLRELTDLGPRPRQMQLKVRVDGTVRHRFLLTEGQDLVVGRHPRAEPGERLAPWLPERSPSLEWISRDHVLLRISGGNLLVSDVSSNGTWLRLPDGQTHRVPPGAFRSVGRRHVVLLHDTVQLEVSGKSFLYEERAEGEPPPRPRPETEGESQQPTMLAPSGPRPAGSRGKRPGRGGRRRR</sequence>
<organism evidence="4 6">
    <name type="scientific">Streptomyces griseochromogenes</name>
    <dbReference type="NCBI Taxonomy" id="68214"/>
    <lineage>
        <taxon>Bacteria</taxon>
        <taxon>Bacillati</taxon>
        <taxon>Actinomycetota</taxon>
        <taxon>Actinomycetes</taxon>
        <taxon>Kitasatosporales</taxon>
        <taxon>Streptomycetaceae</taxon>
        <taxon>Streptomyces</taxon>
    </lineage>
</organism>
<protein>
    <recommendedName>
        <fullName evidence="3">FHA domain-containing protein</fullName>
    </recommendedName>
</protein>
<feature type="compositionally biased region" description="Basic residues" evidence="2">
    <location>
        <begin position="392"/>
        <end position="404"/>
    </location>
</feature>
<dbReference type="Proteomes" id="UP001519309">
    <property type="component" value="Unassembled WGS sequence"/>
</dbReference>
<evidence type="ECO:0000313" key="7">
    <source>
        <dbReference type="Proteomes" id="UP001519309"/>
    </source>
</evidence>
<feature type="compositionally biased region" description="Low complexity" evidence="2">
    <location>
        <begin position="382"/>
        <end position="391"/>
    </location>
</feature>
<keyword evidence="7" id="KW-1185">Reference proteome</keyword>
<proteinExistence type="predicted"/>
<dbReference type="Proteomes" id="UP000092659">
    <property type="component" value="Chromosome"/>
</dbReference>
<evidence type="ECO:0000256" key="1">
    <source>
        <dbReference type="ARBA" id="ARBA00022553"/>
    </source>
</evidence>
<dbReference type="PROSITE" id="PS50006">
    <property type="entry name" value="FHA_DOMAIN"/>
    <property type="match status" value="1"/>
</dbReference>
<feature type="compositionally biased region" description="Basic and acidic residues" evidence="2">
    <location>
        <begin position="354"/>
        <end position="371"/>
    </location>
</feature>
<dbReference type="RefSeq" id="WP_067299838.1">
    <property type="nucleotide sequence ID" value="NZ_CP016279.1"/>
</dbReference>
<accession>A0A1B1AQP8</accession>
<gene>
    <name evidence="4" type="ORF">AVL59_04120</name>
    <name evidence="5" type="ORF">J2Z21_002578</name>
</gene>
<dbReference type="OrthoDB" id="3971424at2"/>
<dbReference type="InterPro" id="IPR008984">
    <property type="entry name" value="SMAD_FHA_dom_sf"/>
</dbReference>
<evidence type="ECO:0000313" key="5">
    <source>
        <dbReference type="EMBL" id="MBP2049647.1"/>
    </source>
</evidence>
<dbReference type="Gene3D" id="2.60.200.20">
    <property type="match status" value="1"/>
</dbReference>
<dbReference type="SUPFAM" id="SSF49879">
    <property type="entry name" value="SMAD/FHA domain"/>
    <property type="match status" value="1"/>
</dbReference>
<keyword evidence="1" id="KW-0597">Phosphoprotein</keyword>